<evidence type="ECO:0000313" key="2">
    <source>
        <dbReference type="EMBL" id="CUP33766.1"/>
    </source>
</evidence>
<protein>
    <submittedName>
        <fullName evidence="2">Uncharacterized protein</fullName>
    </submittedName>
</protein>
<sequence>MEDGREGRKGVGTRLHDLSHHVDLDSTDITQSQTDVGSRVGSIVQTVINLIQGALQIVVGGGDCHTAKVDRPDLLNIDGAFRRDLLADRVLAGTPDIDDDFITGTQTVIGRSGKVDTRLERQVAGIEDVAPENLVLTGQIFRSRMIFQHIGSILLSLFTKAGLVDIRTRGLGGVYIILLLIELLHTHSLFLGHTFTRKLGSKLFLFLALPDAVLHIFQYL</sequence>
<gene>
    <name evidence="2" type="ORF">ERS852511_01823</name>
</gene>
<feature type="transmembrane region" description="Helical" evidence="1">
    <location>
        <begin position="170"/>
        <end position="191"/>
    </location>
</feature>
<proteinExistence type="predicted"/>
<feature type="transmembrane region" description="Helical" evidence="1">
    <location>
        <begin position="146"/>
        <end position="164"/>
    </location>
</feature>
<dbReference type="Proteomes" id="UP000095576">
    <property type="component" value="Unassembled WGS sequence"/>
</dbReference>
<evidence type="ECO:0000256" key="1">
    <source>
        <dbReference type="SAM" id="Phobius"/>
    </source>
</evidence>
<dbReference type="EMBL" id="CZAP01000004">
    <property type="protein sequence ID" value="CUP33766.1"/>
    <property type="molecule type" value="Genomic_DNA"/>
</dbReference>
<reference evidence="2 3" key="1">
    <citation type="submission" date="2015-09" db="EMBL/GenBank/DDBJ databases">
        <authorList>
            <consortium name="Pathogen Informatics"/>
        </authorList>
    </citation>
    <scope>NUCLEOTIDE SEQUENCE [LARGE SCALE GENOMIC DNA]</scope>
    <source>
        <strain evidence="2 3">2789STDY5834899</strain>
    </source>
</reference>
<name>A0A174MEJ5_BACT4</name>
<organism evidence="2 3">
    <name type="scientific">Bacteroides thetaiotaomicron</name>
    <dbReference type="NCBI Taxonomy" id="818"/>
    <lineage>
        <taxon>Bacteria</taxon>
        <taxon>Pseudomonadati</taxon>
        <taxon>Bacteroidota</taxon>
        <taxon>Bacteroidia</taxon>
        <taxon>Bacteroidales</taxon>
        <taxon>Bacteroidaceae</taxon>
        <taxon>Bacteroides</taxon>
    </lineage>
</organism>
<accession>A0A174MEJ5</accession>
<keyword evidence="1" id="KW-1133">Transmembrane helix</keyword>
<keyword evidence="1" id="KW-0812">Transmembrane</keyword>
<evidence type="ECO:0000313" key="3">
    <source>
        <dbReference type="Proteomes" id="UP000095576"/>
    </source>
</evidence>
<dbReference type="AlphaFoldDB" id="A0A174MEJ5"/>
<keyword evidence="1" id="KW-0472">Membrane</keyword>